<keyword evidence="3" id="KW-1185">Reference proteome</keyword>
<protein>
    <submittedName>
        <fullName evidence="2">DNA, contig: SP610</fullName>
    </submittedName>
</protein>
<gene>
    <name evidence="2" type="ORF">SP6_10_00570</name>
</gene>
<dbReference type="Proteomes" id="UP000032025">
    <property type="component" value="Unassembled WGS sequence"/>
</dbReference>
<feature type="coiled-coil region" evidence="1">
    <location>
        <begin position="94"/>
        <end position="131"/>
    </location>
</feature>
<dbReference type="GeneID" id="78526351"/>
<proteinExistence type="predicted"/>
<organism evidence="2 3">
    <name type="scientific">Sphingomonas paucimobilis NBRC 13935</name>
    <dbReference type="NCBI Taxonomy" id="1219050"/>
    <lineage>
        <taxon>Bacteria</taxon>
        <taxon>Pseudomonadati</taxon>
        <taxon>Pseudomonadota</taxon>
        <taxon>Alphaproteobacteria</taxon>
        <taxon>Sphingomonadales</taxon>
        <taxon>Sphingomonadaceae</taxon>
        <taxon>Sphingomonas</taxon>
    </lineage>
</organism>
<evidence type="ECO:0000256" key="1">
    <source>
        <dbReference type="SAM" id="Coils"/>
    </source>
</evidence>
<accession>A0A0C9MP36</accession>
<dbReference type="RefSeq" id="WP_042468471.1">
    <property type="nucleotide sequence ID" value="NZ_BBJS01000010.1"/>
</dbReference>
<keyword evidence="1" id="KW-0175">Coiled coil</keyword>
<evidence type="ECO:0000313" key="2">
    <source>
        <dbReference type="EMBL" id="GAN12476.1"/>
    </source>
</evidence>
<name>A0A0C9MP36_SPHPI</name>
<comment type="caution">
    <text evidence="2">The sequence shown here is derived from an EMBL/GenBank/DDBJ whole genome shotgun (WGS) entry which is preliminary data.</text>
</comment>
<dbReference type="AlphaFoldDB" id="A0A0C9MP36"/>
<dbReference type="EMBL" id="BBJS01000010">
    <property type="protein sequence ID" value="GAN12476.1"/>
    <property type="molecule type" value="Genomic_DNA"/>
</dbReference>
<sequence>MIWLRKLFGGLKAEASFILLLAVVCVGAWQYVQARHAERDRDDAVRRAELVCSAVGVDWTEKHMRGPGTACAQRARQLRTDREAIDRETARLLSDAIEKQAARAEADARAARDAIARARAAETRMEKANADADATNHVGPDWIAALNDLAGLRRPAH</sequence>
<reference evidence="2 3" key="1">
    <citation type="submission" date="2014-08" db="EMBL/GenBank/DDBJ databases">
        <title>Whole genome shotgun sequence of Sphingomonas paucimobilis NBRC 13935.</title>
        <authorList>
            <person name="Hosoyama A."/>
            <person name="Hashimoto M."/>
            <person name="Hosoyama Y."/>
            <person name="Noguchi M."/>
            <person name="Uohara A."/>
            <person name="Ohji S."/>
            <person name="Katano-Makiyama Y."/>
            <person name="Ichikawa N."/>
            <person name="Kimura A."/>
            <person name="Yamazoe A."/>
            <person name="Fujita N."/>
        </authorList>
    </citation>
    <scope>NUCLEOTIDE SEQUENCE [LARGE SCALE GENOMIC DNA]</scope>
    <source>
        <strain evidence="2 3">NBRC 13935</strain>
    </source>
</reference>
<evidence type="ECO:0000313" key="3">
    <source>
        <dbReference type="Proteomes" id="UP000032025"/>
    </source>
</evidence>